<evidence type="ECO:0008006" key="4">
    <source>
        <dbReference type="Google" id="ProtNLM"/>
    </source>
</evidence>
<sequence length="445" mass="49776">MEVANDGNGGGEVGEGDIVDKDSPEEWVRVGDLGKDKKWVWECKDVAVSEATKEVGNEEAIVVKSKAKGAVVGSPKEKFGVVYDIFKGYNGFSWSLLTKRFEAKDEVKPNASKWKYTEIQNYDKLYDLFAKDRATSKGAVSAREKVQQWEANFMQNVMKDGVENNNNEGYSPQSPNERTSQANPRIGASSTAEAIKEATSIAEKGLLIAERGVAIAEKVQKRIAKDEVFHELLKIDVPEHELLDEKFGVVYDIFKGYNGFSWSLLTKRFEAKDEVKPNASKWKYTEIQNYDKLYDLFAKDRATSKGAVSAREKVQQWEANFMQNVMKDGVENNNNEGYSPQSPNERTSQANPRIGASSTAEAIKEATSIAEKGLLIAERGVAIAEKVQKRIAKDEVFHELLKIDVPEHELLDVFLFLIKSQQKIRAFSGVPKELLSKMTAEAKDP</sequence>
<dbReference type="Proteomes" id="UP000797356">
    <property type="component" value="Chromosome 4"/>
</dbReference>
<name>A0A8K0I530_COCNU</name>
<dbReference type="OrthoDB" id="635191at2759"/>
<feature type="region of interest" description="Disordered" evidence="1">
    <location>
        <begin position="1"/>
        <end position="24"/>
    </location>
</feature>
<dbReference type="EMBL" id="CM017875">
    <property type="protein sequence ID" value="KAG1337827.1"/>
    <property type="molecule type" value="Genomic_DNA"/>
</dbReference>
<evidence type="ECO:0000256" key="1">
    <source>
        <dbReference type="SAM" id="MobiDB-lite"/>
    </source>
</evidence>
<feature type="compositionally biased region" description="Polar residues" evidence="1">
    <location>
        <begin position="331"/>
        <end position="352"/>
    </location>
</feature>
<comment type="caution">
    <text evidence="2">The sequence shown here is derived from an EMBL/GenBank/DDBJ whole genome shotgun (WGS) entry which is preliminary data.</text>
</comment>
<evidence type="ECO:0000313" key="2">
    <source>
        <dbReference type="EMBL" id="KAG1337827.1"/>
    </source>
</evidence>
<organism evidence="2 3">
    <name type="scientific">Cocos nucifera</name>
    <name type="common">Coconut palm</name>
    <dbReference type="NCBI Taxonomy" id="13894"/>
    <lineage>
        <taxon>Eukaryota</taxon>
        <taxon>Viridiplantae</taxon>
        <taxon>Streptophyta</taxon>
        <taxon>Embryophyta</taxon>
        <taxon>Tracheophyta</taxon>
        <taxon>Spermatophyta</taxon>
        <taxon>Magnoliopsida</taxon>
        <taxon>Liliopsida</taxon>
        <taxon>Arecaceae</taxon>
        <taxon>Arecoideae</taxon>
        <taxon>Cocoseae</taxon>
        <taxon>Attaleinae</taxon>
        <taxon>Cocos</taxon>
    </lineage>
</organism>
<feature type="region of interest" description="Disordered" evidence="1">
    <location>
        <begin position="329"/>
        <end position="352"/>
    </location>
</feature>
<keyword evidence="3" id="KW-1185">Reference proteome</keyword>
<feature type="compositionally biased region" description="Polar residues" evidence="1">
    <location>
        <begin position="163"/>
        <end position="184"/>
    </location>
</feature>
<feature type="region of interest" description="Disordered" evidence="1">
    <location>
        <begin position="161"/>
        <end position="184"/>
    </location>
</feature>
<reference evidence="2" key="1">
    <citation type="journal article" date="2017" name="Gigascience">
        <title>The genome draft of coconut (Cocos nucifera).</title>
        <authorList>
            <person name="Xiao Y."/>
            <person name="Xu P."/>
            <person name="Fan H."/>
            <person name="Baudouin L."/>
            <person name="Xia W."/>
            <person name="Bocs S."/>
            <person name="Xu J."/>
            <person name="Li Q."/>
            <person name="Guo A."/>
            <person name="Zhou L."/>
            <person name="Li J."/>
            <person name="Wu Y."/>
            <person name="Ma Z."/>
            <person name="Armero A."/>
            <person name="Issali A.E."/>
            <person name="Liu N."/>
            <person name="Peng M."/>
            <person name="Yang Y."/>
        </authorList>
    </citation>
    <scope>NUCLEOTIDE SEQUENCE</scope>
    <source>
        <tissue evidence="2">Spear leaf of Hainan Tall coconut</tissue>
    </source>
</reference>
<reference evidence="2" key="2">
    <citation type="submission" date="2019-07" db="EMBL/GenBank/DDBJ databases">
        <authorList>
            <person name="Yang Y."/>
            <person name="Bocs S."/>
            <person name="Baudouin L."/>
        </authorList>
    </citation>
    <scope>NUCLEOTIDE SEQUENCE</scope>
    <source>
        <tissue evidence="2">Spear leaf of Hainan Tall coconut</tissue>
    </source>
</reference>
<proteinExistence type="predicted"/>
<gene>
    <name evidence="2" type="ORF">COCNU_04G001330</name>
</gene>
<dbReference type="PANTHER" id="PTHR46250">
    <property type="entry name" value="MYB/SANT-LIKE DNA-BINDING DOMAIN PROTEIN-RELATED"/>
    <property type="match status" value="1"/>
</dbReference>
<dbReference type="AlphaFoldDB" id="A0A8K0I530"/>
<accession>A0A8K0I530</accession>
<protein>
    <recommendedName>
        <fullName evidence="4">Myb/SANT-like domain-containing protein</fullName>
    </recommendedName>
</protein>
<evidence type="ECO:0000313" key="3">
    <source>
        <dbReference type="Proteomes" id="UP000797356"/>
    </source>
</evidence>